<evidence type="ECO:0000256" key="1">
    <source>
        <dbReference type="ARBA" id="ARBA00008760"/>
    </source>
</evidence>
<protein>
    <recommendedName>
        <fullName evidence="6">50S ribosomal protein L28</fullName>
    </recommendedName>
</protein>
<dbReference type="InterPro" id="IPR037147">
    <property type="entry name" value="Ribosomal_bL28_sf"/>
</dbReference>
<evidence type="ECO:0008006" key="6">
    <source>
        <dbReference type="Google" id="ProtNLM"/>
    </source>
</evidence>
<reference evidence="4 5" key="1">
    <citation type="submission" date="2017-09" db="EMBL/GenBank/DDBJ databases">
        <title>Depth-based differentiation of microbial function through sediment-hosted aquifers and enrichment of novel symbionts in the deep terrestrial subsurface.</title>
        <authorList>
            <person name="Probst A.J."/>
            <person name="Ladd B."/>
            <person name="Jarett J.K."/>
            <person name="Geller-Mcgrath D.E."/>
            <person name="Sieber C.M."/>
            <person name="Emerson J.B."/>
            <person name="Anantharaman K."/>
            <person name="Thomas B.C."/>
            <person name="Malmstrom R."/>
            <person name="Stieglmeier M."/>
            <person name="Klingl A."/>
            <person name="Woyke T."/>
            <person name="Ryan C.M."/>
            <person name="Banfield J.F."/>
        </authorList>
    </citation>
    <scope>NUCLEOTIDE SEQUENCE [LARGE SCALE GENOMIC DNA]</scope>
    <source>
        <strain evidence="4">CG22_combo_CG10-13_8_21_14_all_33_16</strain>
    </source>
</reference>
<proteinExistence type="inferred from homology"/>
<dbReference type="SUPFAM" id="SSF143800">
    <property type="entry name" value="L28p-like"/>
    <property type="match status" value="1"/>
</dbReference>
<dbReference type="InterPro" id="IPR034704">
    <property type="entry name" value="Ribosomal_bL28/bL31-like_sf"/>
</dbReference>
<accession>A0A2H0C312</accession>
<dbReference type="Gene3D" id="2.30.170.40">
    <property type="entry name" value="Ribosomal protein L28/L24"/>
    <property type="match status" value="1"/>
</dbReference>
<name>A0A2H0C312_9BACT</name>
<dbReference type="Pfam" id="PF00830">
    <property type="entry name" value="Ribosomal_L28"/>
    <property type="match status" value="1"/>
</dbReference>
<dbReference type="Proteomes" id="UP000230802">
    <property type="component" value="Unassembled WGS sequence"/>
</dbReference>
<dbReference type="InterPro" id="IPR026569">
    <property type="entry name" value="Ribosomal_bL28"/>
</dbReference>
<feature type="non-terminal residue" evidence="4">
    <location>
        <position position="90"/>
    </location>
</feature>
<dbReference type="PANTHER" id="PTHR39080:SF1">
    <property type="entry name" value="LARGE RIBOSOMAL SUBUNIT PROTEIN BL28A"/>
    <property type="match status" value="1"/>
</dbReference>
<dbReference type="InterPro" id="IPR050096">
    <property type="entry name" value="Bacterial_rp_bL28"/>
</dbReference>
<evidence type="ECO:0000256" key="3">
    <source>
        <dbReference type="ARBA" id="ARBA00023274"/>
    </source>
</evidence>
<dbReference type="GO" id="GO:0005840">
    <property type="term" value="C:ribosome"/>
    <property type="evidence" value="ECO:0007669"/>
    <property type="project" value="UniProtKB-KW"/>
</dbReference>
<organism evidence="4 5">
    <name type="scientific">Candidatus Roizmanbacteria bacterium CG22_combo_CG10-13_8_21_14_all_33_16</name>
    <dbReference type="NCBI Taxonomy" id="1974859"/>
    <lineage>
        <taxon>Bacteria</taxon>
        <taxon>Candidatus Roizmaniibacteriota</taxon>
    </lineage>
</organism>
<sequence length="90" mass="10559">MPCYHCQKGIIHGHSHTHHRGVAGGRWKKRAQKTARIFFPNLQKVEVIENGETKNVKLCTKCLKRIKKDIRDKKQPFLTVVKLQEEKKEE</sequence>
<keyword evidence="3" id="KW-0687">Ribonucleoprotein</keyword>
<evidence type="ECO:0000313" key="5">
    <source>
        <dbReference type="Proteomes" id="UP000230802"/>
    </source>
</evidence>
<dbReference type="AlphaFoldDB" id="A0A2H0C312"/>
<dbReference type="GO" id="GO:1990904">
    <property type="term" value="C:ribonucleoprotein complex"/>
    <property type="evidence" value="ECO:0007669"/>
    <property type="project" value="UniProtKB-KW"/>
</dbReference>
<keyword evidence="2" id="KW-0689">Ribosomal protein</keyword>
<evidence type="ECO:0000256" key="2">
    <source>
        <dbReference type="ARBA" id="ARBA00022980"/>
    </source>
</evidence>
<dbReference type="PANTHER" id="PTHR39080">
    <property type="entry name" value="50S RIBOSOMAL PROTEIN L28"/>
    <property type="match status" value="1"/>
</dbReference>
<comment type="similarity">
    <text evidence="1">Belongs to the bacterial ribosomal protein bL28 family.</text>
</comment>
<comment type="caution">
    <text evidence="4">The sequence shown here is derived from an EMBL/GenBank/DDBJ whole genome shotgun (WGS) entry which is preliminary data.</text>
</comment>
<dbReference type="EMBL" id="PCTD01000146">
    <property type="protein sequence ID" value="PIP64306.1"/>
    <property type="molecule type" value="Genomic_DNA"/>
</dbReference>
<evidence type="ECO:0000313" key="4">
    <source>
        <dbReference type="EMBL" id="PIP64306.1"/>
    </source>
</evidence>
<dbReference type="GO" id="GO:0003735">
    <property type="term" value="F:structural constituent of ribosome"/>
    <property type="evidence" value="ECO:0007669"/>
    <property type="project" value="InterPro"/>
</dbReference>
<gene>
    <name evidence="4" type="ORF">COW96_03275</name>
</gene>